<dbReference type="CDD" id="cd00037">
    <property type="entry name" value="CLECT"/>
    <property type="match status" value="1"/>
</dbReference>
<protein>
    <recommendedName>
        <fullName evidence="9">Contactin</fullName>
    </recommendedName>
</protein>
<evidence type="ECO:0000259" key="5">
    <source>
        <dbReference type="PROSITE" id="PS50041"/>
    </source>
</evidence>
<dbReference type="GO" id="GO:0098609">
    <property type="term" value="P:cell-cell adhesion"/>
    <property type="evidence" value="ECO:0007669"/>
    <property type="project" value="TreeGrafter"/>
</dbReference>
<dbReference type="Proteomes" id="UP000271974">
    <property type="component" value="Unassembled WGS sequence"/>
</dbReference>
<dbReference type="InterPro" id="IPR007110">
    <property type="entry name" value="Ig-like_dom"/>
</dbReference>
<evidence type="ECO:0008006" key="9">
    <source>
        <dbReference type="Google" id="ProtNLM"/>
    </source>
</evidence>
<feature type="domain" description="Ig-like" evidence="6">
    <location>
        <begin position="610"/>
        <end position="705"/>
    </location>
</feature>
<dbReference type="EMBL" id="RQTK01001206">
    <property type="protein sequence ID" value="RUS71471.1"/>
    <property type="molecule type" value="Genomic_DNA"/>
</dbReference>
<dbReference type="FunFam" id="2.60.40.10:FF:000032">
    <property type="entry name" value="palladin isoform X1"/>
    <property type="match status" value="1"/>
</dbReference>
<evidence type="ECO:0000313" key="7">
    <source>
        <dbReference type="EMBL" id="RUS71471.1"/>
    </source>
</evidence>
<evidence type="ECO:0000256" key="2">
    <source>
        <dbReference type="ARBA" id="ARBA00023157"/>
    </source>
</evidence>
<keyword evidence="8" id="KW-1185">Reference proteome</keyword>
<dbReference type="InterPro" id="IPR016187">
    <property type="entry name" value="CTDL_fold"/>
</dbReference>
<proteinExistence type="predicted"/>
<dbReference type="PROSITE" id="PS50041">
    <property type="entry name" value="C_TYPE_LECTIN_2"/>
    <property type="match status" value="1"/>
</dbReference>
<dbReference type="SMART" id="SM00409">
    <property type="entry name" value="IG"/>
    <property type="match status" value="5"/>
</dbReference>
<feature type="domain" description="Ig-like" evidence="6">
    <location>
        <begin position="313"/>
        <end position="399"/>
    </location>
</feature>
<dbReference type="SMART" id="SM00034">
    <property type="entry name" value="CLECT"/>
    <property type="match status" value="1"/>
</dbReference>
<feature type="region of interest" description="Disordered" evidence="4">
    <location>
        <begin position="1"/>
        <end position="20"/>
    </location>
</feature>
<dbReference type="PANTHER" id="PTHR44170:SF6">
    <property type="entry name" value="CONTACTIN"/>
    <property type="match status" value="1"/>
</dbReference>
<comment type="caution">
    <text evidence="7">The sequence shown here is derived from an EMBL/GenBank/DDBJ whole genome shotgun (WGS) entry which is preliminary data.</text>
</comment>
<organism evidence="7 8">
    <name type="scientific">Elysia chlorotica</name>
    <name type="common">Eastern emerald elysia</name>
    <name type="synonym">Sea slug</name>
    <dbReference type="NCBI Taxonomy" id="188477"/>
    <lineage>
        <taxon>Eukaryota</taxon>
        <taxon>Metazoa</taxon>
        <taxon>Spiralia</taxon>
        <taxon>Lophotrochozoa</taxon>
        <taxon>Mollusca</taxon>
        <taxon>Gastropoda</taxon>
        <taxon>Heterobranchia</taxon>
        <taxon>Euthyneura</taxon>
        <taxon>Panpulmonata</taxon>
        <taxon>Sacoglossa</taxon>
        <taxon>Placobranchoidea</taxon>
        <taxon>Plakobranchidae</taxon>
        <taxon>Elysia</taxon>
    </lineage>
</organism>
<evidence type="ECO:0000256" key="3">
    <source>
        <dbReference type="ARBA" id="ARBA00023319"/>
    </source>
</evidence>
<name>A0A433SQE3_ELYCH</name>
<evidence type="ECO:0000256" key="4">
    <source>
        <dbReference type="SAM" id="MobiDB-lite"/>
    </source>
</evidence>
<evidence type="ECO:0000259" key="6">
    <source>
        <dbReference type="PROSITE" id="PS50835"/>
    </source>
</evidence>
<dbReference type="InterPro" id="IPR016186">
    <property type="entry name" value="C-type_lectin-like/link_sf"/>
</dbReference>
<gene>
    <name evidence="7" type="ORF">EGW08_020770</name>
</gene>
<dbReference type="SUPFAM" id="SSF48726">
    <property type="entry name" value="Immunoglobulin"/>
    <property type="match status" value="5"/>
</dbReference>
<dbReference type="SUPFAM" id="SSF56436">
    <property type="entry name" value="C-type lectin-like"/>
    <property type="match status" value="1"/>
</dbReference>
<sequence length="772" mass="85806">MEEVVEKRKSQEGKAEQRNIRSSDLRNATMRREILLVLVLAIVGCNAQQSCPSNLGWNMFRESCYKFEAFPSIVQSGAMVICQQDGAHLLSVNSFAEHEFITKWLLQNDIRRVDWITSGKSRETSVFWDGDSTISTTLYYKKGGAPANGTSFPVVYTYTGTEYLWGVGSATKQYAFICEIKLNDVYKIIQEFRDFDYGMDVENAGDAPRGPTFLQQPHDTAILGENVTRVTLECLADGNPEPSYEWVMRSGSQWVPVPLGGRYTITTGKLEISKPQESDENSYQCRASNDVGTSLSTSAQLSFGSLGTFNRVPSAKVTGAEYSGIQIECPTIEAKPAKTYQWYKDSVLTFIRPNFQKHTFLSRTGKLYFSELNLSDQGMYYCVVNLFAYGFGDNIVSVSSDSKTSEPFELKVTSGGGRSFQPEILNQFPYVFPPSPVKGGDVLIECFAYGTGPLIYTWSRTDNKPLPLGHSFDSNNRILYLTKVQLADSGPYKCHVKSTTTNQEDEATTQLVIQARPYFTYPLTHMHLDVGSRLSWHCEAAGMPSPTYTWYKNGKVFTGDVAAGIVVSKNSLTIEKVEVERDSGMYQCGAENLYGVTFSTAQLRVLKIPPSFDKRPMPKSITAALNGEVTITCNPVAAPIPNYKWLKDGSDLNLSPMDVQAEGVHYQLLRNGNLIIRKLAQNDQGRYTCEVDNGIGTASDYTDLLVLDATTISTAPANDKVEVNLTATLLCRGSHSPEIDNQMHTSKLLVIIDYFLEPEYRPGEGNMKGSLY</sequence>
<dbReference type="Pfam" id="PF13927">
    <property type="entry name" value="Ig_3"/>
    <property type="match status" value="4"/>
</dbReference>
<dbReference type="Gene3D" id="3.10.100.10">
    <property type="entry name" value="Mannose-Binding Protein A, subunit A"/>
    <property type="match status" value="1"/>
</dbReference>
<accession>A0A433SQE3</accession>
<dbReference type="STRING" id="188477.A0A433SQE3"/>
<dbReference type="AlphaFoldDB" id="A0A433SQE3"/>
<feature type="non-terminal residue" evidence="7">
    <location>
        <position position="772"/>
    </location>
</feature>
<keyword evidence="1" id="KW-0677">Repeat</keyword>
<dbReference type="SMART" id="SM00408">
    <property type="entry name" value="IGc2"/>
    <property type="match status" value="5"/>
</dbReference>
<evidence type="ECO:0000256" key="1">
    <source>
        <dbReference type="ARBA" id="ARBA00022737"/>
    </source>
</evidence>
<dbReference type="InterPro" id="IPR013783">
    <property type="entry name" value="Ig-like_fold"/>
</dbReference>
<feature type="domain" description="C-type lectin" evidence="5">
    <location>
        <begin position="60"/>
        <end position="179"/>
    </location>
</feature>
<dbReference type="InterPro" id="IPR003598">
    <property type="entry name" value="Ig_sub2"/>
</dbReference>
<dbReference type="PROSITE" id="PS50835">
    <property type="entry name" value="IG_LIKE"/>
    <property type="match status" value="5"/>
</dbReference>
<feature type="domain" description="Ig-like" evidence="6">
    <location>
        <begin position="517"/>
        <end position="604"/>
    </location>
</feature>
<keyword evidence="3" id="KW-0393">Immunoglobulin domain</keyword>
<keyword evidence="2" id="KW-1015">Disulfide bond</keyword>
<dbReference type="PANTHER" id="PTHR44170">
    <property type="entry name" value="PROTEIN SIDEKICK"/>
    <property type="match status" value="1"/>
</dbReference>
<evidence type="ECO:0000313" key="8">
    <source>
        <dbReference type="Proteomes" id="UP000271974"/>
    </source>
</evidence>
<dbReference type="Gene3D" id="2.60.40.10">
    <property type="entry name" value="Immunoglobulins"/>
    <property type="match status" value="5"/>
</dbReference>
<dbReference type="InterPro" id="IPR001304">
    <property type="entry name" value="C-type_lectin-like"/>
</dbReference>
<feature type="domain" description="Ig-like" evidence="6">
    <location>
        <begin position="211"/>
        <end position="302"/>
    </location>
</feature>
<reference evidence="7 8" key="1">
    <citation type="submission" date="2019-01" db="EMBL/GenBank/DDBJ databases">
        <title>A draft genome assembly of the solar-powered sea slug Elysia chlorotica.</title>
        <authorList>
            <person name="Cai H."/>
            <person name="Li Q."/>
            <person name="Fang X."/>
            <person name="Li J."/>
            <person name="Curtis N.E."/>
            <person name="Altenburger A."/>
            <person name="Shibata T."/>
            <person name="Feng M."/>
            <person name="Maeda T."/>
            <person name="Schwartz J.A."/>
            <person name="Shigenobu S."/>
            <person name="Lundholm N."/>
            <person name="Nishiyama T."/>
            <person name="Yang H."/>
            <person name="Hasebe M."/>
            <person name="Li S."/>
            <person name="Pierce S.K."/>
            <person name="Wang J."/>
        </authorList>
    </citation>
    <scope>NUCLEOTIDE SEQUENCE [LARGE SCALE GENOMIC DNA]</scope>
    <source>
        <strain evidence="7">EC2010</strain>
        <tissue evidence="7">Whole organism of an adult</tissue>
    </source>
</reference>
<dbReference type="OrthoDB" id="3666223at2759"/>
<feature type="domain" description="Ig-like" evidence="6">
    <location>
        <begin position="422"/>
        <end position="510"/>
    </location>
</feature>
<dbReference type="InterPro" id="IPR003599">
    <property type="entry name" value="Ig_sub"/>
</dbReference>
<dbReference type="Pfam" id="PF00059">
    <property type="entry name" value="Lectin_C"/>
    <property type="match status" value="1"/>
</dbReference>
<dbReference type="InterPro" id="IPR036179">
    <property type="entry name" value="Ig-like_dom_sf"/>
</dbReference>